<keyword evidence="5" id="KW-1133">Transmembrane helix</keyword>
<comment type="caution">
    <text evidence="6">The sequence shown here is derived from an EMBL/GenBank/DDBJ whole genome shotgun (WGS) entry which is preliminary data.</text>
</comment>
<dbReference type="Pfam" id="PF00067">
    <property type="entry name" value="p450"/>
    <property type="match status" value="1"/>
</dbReference>
<evidence type="ECO:0000313" key="6">
    <source>
        <dbReference type="EMBL" id="KAG7379768.1"/>
    </source>
</evidence>
<sequence length="201" mass="22844">MLQFMHKQTDSDLSSSEQLVSALAVALLGASLFITARQLRRSKSKKPHRNGLPLPRPKTTLLVLGNVVDFVKNNAIFHDWIFDLAQEFGDTPFLLTSPGRPDILVISTPESFEDVTKTQFDIFVKGVYISEMFYDLLGNALTITDGEDWRVQRKIFAKLFTMRALQESMASTIQKCGRKMHSVFAIAADEKKHFDRFQLMN</sequence>
<dbReference type="EMBL" id="JAGDFL010000919">
    <property type="protein sequence ID" value="KAG7379768.1"/>
    <property type="molecule type" value="Genomic_DNA"/>
</dbReference>
<dbReference type="GO" id="GO:0016705">
    <property type="term" value="F:oxidoreductase activity, acting on paired donors, with incorporation or reduction of molecular oxygen"/>
    <property type="evidence" value="ECO:0007669"/>
    <property type="project" value="InterPro"/>
</dbReference>
<dbReference type="Proteomes" id="UP000693981">
    <property type="component" value="Unassembled WGS sequence"/>
</dbReference>
<name>A0A8T1VHY1_9STRA</name>
<keyword evidence="7" id="KW-1185">Reference proteome</keyword>
<dbReference type="GO" id="GO:0020037">
    <property type="term" value="F:heme binding"/>
    <property type="evidence" value="ECO:0007669"/>
    <property type="project" value="InterPro"/>
</dbReference>
<gene>
    <name evidence="6" type="ORF">PHYBOEH_011763</name>
</gene>
<proteinExistence type="inferred from homology"/>
<organism evidence="6 7">
    <name type="scientific">Phytophthora boehmeriae</name>
    <dbReference type="NCBI Taxonomy" id="109152"/>
    <lineage>
        <taxon>Eukaryota</taxon>
        <taxon>Sar</taxon>
        <taxon>Stramenopiles</taxon>
        <taxon>Oomycota</taxon>
        <taxon>Peronosporomycetes</taxon>
        <taxon>Peronosporales</taxon>
        <taxon>Peronosporaceae</taxon>
        <taxon>Phytophthora</taxon>
    </lineage>
</organism>
<evidence type="ECO:0000256" key="1">
    <source>
        <dbReference type="ARBA" id="ARBA00010617"/>
    </source>
</evidence>
<evidence type="ECO:0000256" key="4">
    <source>
        <dbReference type="ARBA" id="ARBA00023004"/>
    </source>
</evidence>
<keyword evidence="3" id="KW-0560">Oxidoreductase</keyword>
<dbReference type="AlphaFoldDB" id="A0A8T1VHY1"/>
<dbReference type="GO" id="GO:0004497">
    <property type="term" value="F:monooxygenase activity"/>
    <property type="evidence" value="ECO:0007669"/>
    <property type="project" value="InterPro"/>
</dbReference>
<evidence type="ECO:0000256" key="5">
    <source>
        <dbReference type="SAM" id="Phobius"/>
    </source>
</evidence>
<accession>A0A8T1VHY1</accession>
<dbReference type="PANTHER" id="PTHR24296">
    <property type="entry name" value="CYTOCHROME P450"/>
    <property type="match status" value="1"/>
</dbReference>
<evidence type="ECO:0000256" key="3">
    <source>
        <dbReference type="ARBA" id="ARBA00023002"/>
    </source>
</evidence>
<dbReference type="OrthoDB" id="88723at2759"/>
<keyword evidence="2" id="KW-0479">Metal-binding</keyword>
<keyword evidence="5" id="KW-0812">Transmembrane</keyword>
<feature type="transmembrane region" description="Helical" evidence="5">
    <location>
        <begin position="20"/>
        <end position="39"/>
    </location>
</feature>
<comment type="similarity">
    <text evidence="1">Belongs to the cytochrome P450 family.</text>
</comment>
<evidence type="ECO:0000313" key="7">
    <source>
        <dbReference type="Proteomes" id="UP000693981"/>
    </source>
</evidence>
<protein>
    <recommendedName>
        <fullName evidence="8">Cytochrome P450</fullName>
    </recommendedName>
</protein>
<dbReference type="InterPro" id="IPR001128">
    <property type="entry name" value="Cyt_P450"/>
</dbReference>
<evidence type="ECO:0008006" key="8">
    <source>
        <dbReference type="Google" id="ProtNLM"/>
    </source>
</evidence>
<keyword evidence="4" id="KW-0408">Iron</keyword>
<reference evidence="6" key="1">
    <citation type="submission" date="2021-02" db="EMBL/GenBank/DDBJ databases">
        <authorList>
            <person name="Palmer J.M."/>
        </authorList>
    </citation>
    <scope>NUCLEOTIDE SEQUENCE</scope>
    <source>
        <strain evidence="6">SCRP23</strain>
    </source>
</reference>
<evidence type="ECO:0000256" key="2">
    <source>
        <dbReference type="ARBA" id="ARBA00022723"/>
    </source>
</evidence>
<keyword evidence="5" id="KW-0472">Membrane</keyword>
<dbReference type="GO" id="GO:0005506">
    <property type="term" value="F:iron ion binding"/>
    <property type="evidence" value="ECO:0007669"/>
    <property type="project" value="InterPro"/>
</dbReference>